<dbReference type="InterPro" id="IPR050171">
    <property type="entry name" value="MFS_Transporters"/>
</dbReference>
<evidence type="ECO:0000259" key="8">
    <source>
        <dbReference type="PROSITE" id="PS50850"/>
    </source>
</evidence>
<dbReference type="KEGG" id="minf:MESINF_0508"/>
<sequence length="382" mass="39983">MYGVMLGSVTIGFVFSIVNMLLIPLLKESFTPAISGFIVSAGMLLAAAAGPLIGLWSDRIGKRLPFIGGLVVLSFSGTLLPILNNSVASACGGVILAFCAYSFLGPYSSLVADRAEASGANRGFGAVMGAVNVSGFAASLVINRLYEVGTDITLFALSAGVLLPFIFPLLSAPRHEHLERPDSIEKMTLRAVVEILSKPVLFFFSMQFFAWFSIGGLFPFLTSFLSSETSMSLSTAVTWFGGSTLLSGITSFFTATAAKAFGEKRLLVVSLSVIASIGCLYSALYGRLLSGTGAGYAGVSVFLLSSLGLGFYYSLSSATLAKLVEPHKRGVAFGINSIFMILSQAVSVALMGGLISAWGYRGMILVCTVGFVLAALSASRIS</sequence>
<feature type="transmembrane region" description="Helical" evidence="7">
    <location>
        <begin position="294"/>
        <end position="313"/>
    </location>
</feature>
<evidence type="ECO:0000313" key="9">
    <source>
        <dbReference type="EMBL" id="SSC11957.1"/>
    </source>
</evidence>
<keyword evidence="3" id="KW-1003">Cell membrane</keyword>
<evidence type="ECO:0000256" key="3">
    <source>
        <dbReference type="ARBA" id="ARBA00022475"/>
    </source>
</evidence>
<feature type="transmembrane region" description="Helical" evidence="7">
    <location>
        <begin position="333"/>
        <end position="352"/>
    </location>
</feature>
<dbReference type="Gene3D" id="1.20.1250.20">
    <property type="entry name" value="MFS general substrate transporter like domains"/>
    <property type="match status" value="2"/>
</dbReference>
<proteinExistence type="predicted"/>
<dbReference type="SUPFAM" id="SSF103473">
    <property type="entry name" value="MFS general substrate transporter"/>
    <property type="match status" value="1"/>
</dbReference>
<feature type="transmembrane region" description="Helical" evidence="7">
    <location>
        <begin position="152"/>
        <end position="170"/>
    </location>
</feature>
<dbReference type="InterPro" id="IPR011701">
    <property type="entry name" value="MFS"/>
</dbReference>
<feature type="transmembrane region" description="Helical" evidence="7">
    <location>
        <begin position="358"/>
        <end position="378"/>
    </location>
</feature>
<dbReference type="EMBL" id="LS974202">
    <property type="protein sequence ID" value="SSC11957.1"/>
    <property type="molecule type" value="Genomic_DNA"/>
</dbReference>
<organism evidence="9 10">
    <name type="scientific">Mesotoga infera</name>
    <dbReference type="NCBI Taxonomy" id="1236046"/>
    <lineage>
        <taxon>Bacteria</taxon>
        <taxon>Thermotogati</taxon>
        <taxon>Thermotogota</taxon>
        <taxon>Thermotogae</taxon>
        <taxon>Kosmotogales</taxon>
        <taxon>Kosmotogaceae</taxon>
        <taxon>Mesotoga</taxon>
    </lineage>
</organism>
<dbReference type="RefSeq" id="WP_169698379.1">
    <property type="nucleotide sequence ID" value="NZ_LS974202.1"/>
</dbReference>
<feature type="transmembrane region" description="Helical" evidence="7">
    <location>
        <begin position="86"/>
        <end position="104"/>
    </location>
</feature>
<dbReference type="InterPro" id="IPR036259">
    <property type="entry name" value="MFS_trans_sf"/>
</dbReference>
<protein>
    <submittedName>
        <fullName evidence="9">Putative Major facilitator superfamily MFS_1</fullName>
    </submittedName>
</protein>
<dbReference type="Pfam" id="PF07690">
    <property type="entry name" value="MFS_1"/>
    <property type="match status" value="1"/>
</dbReference>
<feature type="transmembrane region" description="Helical" evidence="7">
    <location>
        <begin position="7"/>
        <end position="26"/>
    </location>
</feature>
<gene>
    <name evidence="9" type="ORF">MESINF_0508</name>
</gene>
<evidence type="ECO:0000256" key="5">
    <source>
        <dbReference type="ARBA" id="ARBA00022989"/>
    </source>
</evidence>
<evidence type="ECO:0000256" key="1">
    <source>
        <dbReference type="ARBA" id="ARBA00004651"/>
    </source>
</evidence>
<keyword evidence="6 7" id="KW-0472">Membrane</keyword>
<feature type="transmembrane region" description="Helical" evidence="7">
    <location>
        <begin position="32"/>
        <end position="56"/>
    </location>
</feature>
<keyword evidence="10" id="KW-1185">Reference proteome</keyword>
<dbReference type="PANTHER" id="PTHR23517">
    <property type="entry name" value="RESISTANCE PROTEIN MDTM, PUTATIVE-RELATED-RELATED"/>
    <property type="match status" value="1"/>
</dbReference>
<dbReference type="InterPro" id="IPR020846">
    <property type="entry name" value="MFS_dom"/>
</dbReference>
<accession>A0A7Z7LDE5</accession>
<evidence type="ECO:0000313" key="10">
    <source>
        <dbReference type="Proteomes" id="UP000250796"/>
    </source>
</evidence>
<keyword evidence="5 7" id="KW-1133">Transmembrane helix</keyword>
<dbReference type="GO" id="GO:0005886">
    <property type="term" value="C:plasma membrane"/>
    <property type="evidence" value="ECO:0007669"/>
    <property type="project" value="UniProtKB-SubCell"/>
</dbReference>
<feature type="transmembrane region" description="Helical" evidence="7">
    <location>
        <begin position="124"/>
        <end position="146"/>
    </location>
</feature>
<feature type="domain" description="Major facilitator superfamily (MFS) profile" evidence="8">
    <location>
        <begin position="199"/>
        <end position="382"/>
    </location>
</feature>
<evidence type="ECO:0000256" key="4">
    <source>
        <dbReference type="ARBA" id="ARBA00022692"/>
    </source>
</evidence>
<feature type="transmembrane region" description="Helical" evidence="7">
    <location>
        <begin position="200"/>
        <end position="221"/>
    </location>
</feature>
<feature type="transmembrane region" description="Helical" evidence="7">
    <location>
        <begin position="63"/>
        <end position="80"/>
    </location>
</feature>
<dbReference type="GO" id="GO:0022857">
    <property type="term" value="F:transmembrane transporter activity"/>
    <property type="evidence" value="ECO:0007669"/>
    <property type="project" value="InterPro"/>
</dbReference>
<name>A0A7Z7LDE5_9BACT</name>
<feature type="transmembrane region" description="Helical" evidence="7">
    <location>
        <begin position="233"/>
        <end position="254"/>
    </location>
</feature>
<dbReference type="AlphaFoldDB" id="A0A7Z7LDE5"/>
<keyword evidence="2" id="KW-0813">Transport</keyword>
<keyword evidence="4 7" id="KW-0812">Transmembrane</keyword>
<dbReference type="PROSITE" id="PS50850">
    <property type="entry name" value="MFS"/>
    <property type="match status" value="1"/>
</dbReference>
<evidence type="ECO:0000256" key="2">
    <source>
        <dbReference type="ARBA" id="ARBA00022448"/>
    </source>
</evidence>
<dbReference type="Proteomes" id="UP000250796">
    <property type="component" value="Chromosome MESINF"/>
</dbReference>
<reference evidence="9 10" key="1">
    <citation type="submission" date="2017-01" db="EMBL/GenBank/DDBJ databases">
        <authorList>
            <person name="Erauso G."/>
        </authorList>
    </citation>
    <scope>NUCLEOTIDE SEQUENCE [LARGE SCALE GENOMIC DNA]</scope>
    <source>
        <strain evidence="9">MESINF1</strain>
    </source>
</reference>
<comment type="subcellular location">
    <subcellularLocation>
        <location evidence="1">Cell membrane</location>
        <topology evidence="1">Multi-pass membrane protein</topology>
    </subcellularLocation>
</comment>
<evidence type="ECO:0000256" key="6">
    <source>
        <dbReference type="ARBA" id="ARBA00023136"/>
    </source>
</evidence>
<feature type="transmembrane region" description="Helical" evidence="7">
    <location>
        <begin position="266"/>
        <end position="288"/>
    </location>
</feature>
<evidence type="ECO:0000256" key="7">
    <source>
        <dbReference type="SAM" id="Phobius"/>
    </source>
</evidence>